<organism evidence="1 2">
    <name type="scientific">Naganishia vaughanmartiniae</name>
    <dbReference type="NCBI Taxonomy" id="1424756"/>
    <lineage>
        <taxon>Eukaryota</taxon>
        <taxon>Fungi</taxon>
        <taxon>Dikarya</taxon>
        <taxon>Basidiomycota</taxon>
        <taxon>Agaricomycotina</taxon>
        <taxon>Tremellomycetes</taxon>
        <taxon>Filobasidiales</taxon>
        <taxon>Filobasidiaceae</taxon>
        <taxon>Naganishia</taxon>
    </lineage>
</organism>
<name>A0ACC2WT07_9TREE</name>
<proteinExistence type="predicted"/>
<sequence>MQAKSEYDARQTADSAYGTARTSTYNNTTVGYDATAARMEELNKPFYVKLWTLIAGSLNFYRTPLIISGIFYASNTEYHIDYIDSLFLCVSAMTVTGLATNNLSTLSGFQQALLFIQMVMGNIISISMVMILVRQHFFRQEFRHIIEARRQAELEAAKHSEGGMQSPLSRLRRFSQSITHTPMVNRQQTPPPPPLNAQLRWGDLFRSSAPPSADNSPRHSIDEPRIARSDDSHRSSPSSLDKSQRLARHMETGETPQRPRMPEHQQSMSKAGKKKGKGWKGTKLRTDMIKRVEGGGLGLINPMGWYHSPPDGGEDVMAPRESYELDGPRVLHDSPRVLDPIITNADDMGNLRHHNTTENVDPLVQSPTELSGVDRLHSRDHHSPLQQPASPVQRRASDPHNHLQINGAAMDEKFPRTKTIAFDENVERDKPQRGTAAGFTGNANSAYPSHARTTGYMPRTGTIRSVNAGSALQMDRTLTKRTVAASVSGGRIMPLSSTMNSTGMPRTMTINQTAKDTGFGGFPTPLALLRAGFQNFFPKQSQMLQRTFTMQRTLSNSGSMTNGEVKEVDYISFDASESKCFGQ</sequence>
<dbReference type="EMBL" id="JASBWU010000019">
    <property type="protein sequence ID" value="KAJ9114241.1"/>
    <property type="molecule type" value="Genomic_DNA"/>
</dbReference>
<keyword evidence="2" id="KW-1185">Reference proteome</keyword>
<comment type="caution">
    <text evidence="1">The sequence shown here is derived from an EMBL/GenBank/DDBJ whole genome shotgun (WGS) entry which is preliminary data.</text>
</comment>
<gene>
    <name evidence="1" type="ORF">QFC22_005693</name>
</gene>
<accession>A0ACC2WT07</accession>
<evidence type="ECO:0000313" key="2">
    <source>
        <dbReference type="Proteomes" id="UP001243375"/>
    </source>
</evidence>
<protein>
    <submittedName>
        <fullName evidence="1">Uncharacterized protein</fullName>
    </submittedName>
</protein>
<dbReference type="Proteomes" id="UP001243375">
    <property type="component" value="Unassembled WGS sequence"/>
</dbReference>
<evidence type="ECO:0000313" key="1">
    <source>
        <dbReference type="EMBL" id="KAJ9114241.1"/>
    </source>
</evidence>
<reference evidence="1" key="1">
    <citation type="submission" date="2023-04" db="EMBL/GenBank/DDBJ databases">
        <title>Draft Genome sequencing of Naganishia species isolated from polar environments using Oxford Nanopore Technology.</title>
        <authorList>
            <person name="Leo P."/>
            <person name="Venkateswaran K."/>
        </authorList>
    </citation>
    <scope>NUCLEOTIDE SEQUENCE</scope>
    <source>
        <strain evidence="1">MNA-CCFEE 5425</strain>
    </source>
</reference>